<dbReference type="AlphaFoldDB" id="A0A1H9NBG1"/>
<organism evidence="1 2">
    <name type="scientific">Neolewinella agarilytica</name>
    <dbReference type="NCBI Taxonomy" id="478744"/>
    <lineage>
        <taxon>Bacteria</taxon>
        <taxon>Pseudomonadati</taxon>
        <taxon>Bacteroidota</taxon>
        <taxon>Saprospiria</taxon>
        <taxon>Saprospirales</taxon>
        <taxon>Lewinellaceae</taxon>
        <taxon>Neolewinella</taxon>
    </lineage>
</organism>
<keyword evidence="2" id="KW-1185">Reference proteome</keyword>
<dbReference type="EMBL" id="FOFB01000035">
    <property type="protein sequence ID" value="SER33272.1"/>
    <property type="molecule type" value="Genomic_DNA"/>
</dbReference>
<protein>
    <submittedName>
        <fullName evidence="1">Uncharacterized protein</fullName>
    </submittedName>
</protein>
<proteinExistence type="predicted"/>
<evidence type="ECO:0000313" key="1">
    <source>
        <dbReference type="EMBL" id="SER33272.1"/>
    </source>
</evidence>
<accession>A0A1H9NBG1</accession>
<sequence>MVGQLLSYSYSDSGRRFIDTVLNYVGNTFGYIDPFEFILSSPDSNEGGDLRCFDHPNIGVASFNVERDFAFDFVCEELTSTSTIGTDTRIGRLEIKSLTLNGLLELECSTCQQEKFVVYDVFGRIIKNGFLMRGYNQIWLGEKPSGFFLLHVNGRKPVKIVSLK</sequence>
<dbReference type="InParanoid" id="A0A1H9NBG1"/>
<gene>
    <name evidence="1" type="ORF">SAMN05444359_13544</name>
</gene>
<reference evidence="2" key="1">
    <citation type="submission" date="2016-10" db="EMBL/GenBank/DDBJ databases">
        <authorList>
            <person name="Varghese N."/>
            <person name="Submissions S."/>
        </authorList>
    </citation>
    <scope>NUCLEOTIDE SEQUENCE [LARGE SCALE GENOMIC DNA]</scope>
    <source>
        <strain evidence="2">DSM 24740</strain>
    </source>
</reference>
<evidence type="ECO:0000313" key="2">
    <source>
        <dbReference type="Proteomes" id="UP000199021"/>
    </source>
</evidence>
<dbReference type="Proteomes" id="UP000199021">
    <property type="component" value="Unassembled WGS sequence"/>
</dbReference>
<name>A0A1H9NBG1_9BACT</name>